<dbReference type="GO" id="GO:0051539">
    <property type="term" value="F:4 iron, 4 sulfur cluster binding"/>
    <property type="evidence" value="ECO:0007669"/>
    <property type="project" value="UniProtKB-KW"/>
</dbReference>
<dbReference type="InterPro" id="IPR007197">
    <property type="entry name" value="rSAM"/>
</dbReference>
<dbReference type="InterPro" id="IPR013785">
    <property type="entry name" value="Aldolase_TIM"/>
</dbReference>
<evidence type="ECO:0000256" key="1">
    <source>
        <dbReference type="ARBA" id="ARBA00022485"/>
    </source>
</evidence>
<dbReference type="SUPFAM" id="SSF102114">
    <property type="entry name" value="Radical SAM enzymes"/>
    <property type="match status" value="1"/>
</dbReference>
<reference evidence="9" key="1">
    <citation type="journal article" date="2020" name="Nature">
        <title>Giant virus diversity and host interactions through global metagenomics.</title>
        <authorList>
            <person name="Schulz F."/>
            <person name="Roux S."/>
            <person name="Paez-Espino D."/>
            <person name="Jungbluth S."/>
            <person name="Walsh D.A."/>
            <person name="Denef V.J."/>
            <person name="McMahon K.D."/>
            <person name="Konstantinidis K.T."/>
            <person name="Eloe-Fadrosh E.A."/>
            <person name="Kyrpides N.C."/>
            <person name="Woyke T."/>
        </authorList>
    </citation>
    <scope>NUCLEOTIDE SEQUENCE</scope>
    <source>
        <strain evidence="9">GVMAG-M-3300009149-34</strain>
    </source>
</reference>
<evidence type="ECO:0000259" key="8">
    <source>
        <dbReference type="PROSITE" id="PS51918"/>
    </source>
</evidence>
<dbReference type="GO" id="GO:0016829">
    <property type="term" value="F:lyase activity"/>
    <property type="evidence" value="ECO:0007669"/>
    <property type="project" value="UniProtKB-KW"/>
</dbReference>
<accession>A0A6C0EMW0</accession>
<dbReference type="AlphaFoldDB" id="A0A6C0EMW0"/>
<feature type="domain" description="Radical SAM core" evidence="8">
    <location>
        <begin position="20"/>
        <end position="231"/>
    </location>
</feature>
<keyword evidence="6" id="KW-0411">Iron-sulfur</keyword>
<dbReference type="Pfam" id="PF04055">
    <property type="entry name" value="Radical_SAM"/>
    <property type="match status" value="1"/>
</dbReference>
<keyword evidence="2" id="KW-0949">S-adenosyl-L-methionine</keyword>
<evidence type="ECO:0000256" key="2">
    <source>
        <dbReference type="ARBA" id="ARBA00022691"/>
    </source>
</evidence>
<dbReference type="PANTHER" id="PTHR42836">
    <property type="entry name" value="7-CARBOXY-7-DEAZAGUANINE SYNTHASE"/>
    <property type="match status" value="1"/>
</dbReference>
<evidence type="ECO:0000256" key="6">
    <source>
        <dbReference type="ARBA" id="ARBA00023014"/>
    </source>
</evidence>
<name>A0A6C0EMW0_9ZZZZ</name>
<sequence length="235" mass="27138">MINKIKIVEIFDSLQGEGKHLGKPVTFIRFWGCNLRCKFNGKHCDTPYAVVSGADKCDSYTPESLAKYLHHRDGPNHLVLTGGEPLMYQNFIFEFLKELYERNSKYYVEVETNGTIKPTLNISLLIDWFNISPKLVSSNQENVTYDNMRINEKALKSFLPHKSCYKFVYSSEEDSEEIKQIVSKHPKSAVYIMPEGTTRKQIIKNSPKVVGYCLVNDFIFSPREHIIIWDDKQGV</sequence>
<keyword evidence="1" id="KW-0004">4Fe-4S</keyword>
<dbReference type="EMBL" id="MN738897">
    <property type="protein sequence ID" value="QHT30387.1"/>
    <property type="molecule type" value="Genomic_DNA"/>
</dbReference>
<evidence type="ECO:0000313" key="9">
    <source>
        <dbReference type="EMBL" id="QHT30387.1"/>
    </source>
</evidence>
<protein>
    <recommendedName>
        <fullName evidence="8">Radical SAM core domain-containing protein</fullName>
    </recommendedName>
</protein>
<keyword evidence="7" id="KW-0456">Lyase</keyword>
<keyword evidence="4" id="KW-0460">Magnesium</keyword>
<dbReference type="PROSITE" id="PS51918">
    <property type="entry name" value="RADICAL_SAM"/>
    <property type="match status" value="1"/>
</dbReference>
<dbReference type="Gene3D" id="3.20.20.70">
    <property type="entry name" value="Aldolase class I"/>
    <property type="match status" value="1"/>
</dbReference>
<evidence type="ECO:0000256" key="7">
    <source>
        <dbReference type="ARBA" id="ARBA00023239"/>
    </source>
</evidence>
<dbReference type="PANTHER" id="PTHR42836:SF1">
    <property type="entry name" value="7-CARBOXY-7-DEAZAGUANINE SYNTHASE"/>
    <property type="match status" value="1"/>
</dbReference>
<dbReference type="GO" id="GO:0046872">
    <property type="term" value="F:metal ion binding"/>
    <property type="evidence" value="ECO:0007669"/>
    <property type="project" value="UniProtKB-KW"/>
</dbReference>
<keyword evidence="5" id="KW-0408">Iron</keyword>
<proteinExistence type="inferred from homology"/>
<keyword evidence="3" id="KW-0479">Metal-binding</keyword>
<dbReference type="InterPro" id="IPR058240">
    <property type="entry name" value="rSAM_sf"/>
</dbReference>
<dbReference type="CDD" id="cd01335">
    <property type="entry name" value="Radical_SAM"/>
    <property type="match status" value="1"/>
</dbReference>
<dbReference type="PIRSF" id="PIRSF000370">
    <property type="entry name" value="QueE"/>
    <property type="match status" value="1"/>
</dbReference>
<evidence type="ECO:0000256" key="4">
    <source>
        <dbReference type="ARBA" id="ARBA00022842"/>
    </source>
</evidence>
<organism evidence="9">
    <name type="scientific">viral metagenome</name>
    <dbReference type="NCBI Taxonomy" id="1070528"/>
    <lineage>
        <taxon>unclassified sequences</taxon>
        <taxon>metagenomes</taxon>
        <taxon>organismal metagenomes</taxon>
    </lineage>
</organism>
<dbReference type="HAMAP" id="MF_00917">
    <property type="entry name" value="QueE"/>
    <property type="match status" value="1"/>
</dbReference>
<dbReference type="SFLD" id="SFLDS00029">
    <property type="entry name" value="Radical_SAM"/>
    <property type="match status" value="1"/>
</dbReference>
<evidence type="ECO:0000256" key="5">
    <source>
        <dbReference type="ARBA" id="ARBA00023004"/>
    </source>
</evidence>
<evidence type="ECO:0000256" key="3">
    <source>
        <dbReference type="ARBA" id="ARBA00022723"/>
    </source>
</evidence>
<dbReference type="InterPro" id="IPR024924">
    <property type="entry name" value="7-CO-7-deazaguanine_synth-like"/>
</dbReference>